<evidence type="ECO:0000256" key="3">
    <source>
        <dbReference type="ARBA" id="ARBA00022490"/>
    </source>
</evidence>
<dbReference type="CDD" id="cd00140">
    <property type="entry name" value="beta_clamp"/>
    <property type="match status" value="1"/>
</dbReference>
<name>A0A1F5TQE7_9BACT</name>
<dbReference type="Gene3D" id="3.70.10.10">
    <property type="match status" value="1"/>
</dbReference>
<evidence type="ECO:0000256" key="1">
    <source>
        <dbReference type="ARBA" id="ARBA00004496"/>
    </source>
</evidence>
<evidence type="ECO:0000256" key="9">
    <source>
        <dbReference type="PIRNR" id="PIRNR000804"/>
    </source>
</evidence>
<evidence type="ECO:0000259" key="10">
    <source>
        <dbReference type="Pfam" id="PF00712"/>
    </source>
</evidence>
<dbReference type="GO" id="GO:0008408">
    <property type="term" value="F:3'-5' exonuclease activity"/>
    <property type="evidence" value="ECO:0007669"/>
    <property type="project" value="InterPro"/>
</dbReference>
<dbReference type="SUPFAM" id="SSF55979">
    <property type="entry name" value="DNA clamp"/>
    <property type="match status" value="3"/>
</dbReference>
<evidence type="ECO:0000259" key="11">
    <source>
        <dbReference type="Pfam" id="PF02767"/>
    </source>
</evidence>
<accession>A0A1F5TQE7</accession>
<evidence type="ECO:0000256" key="2">
    <source>
        <dbReference type="ARBA" id="ARBA00010752"/>
    </source>
</evidence>
<gene>
    <name evidence="13" type="ORF">A2531_01270</name>
</gene>
<dbReference type="AlphaFoldDB" id="A0A1F5TQE7"/>
<dbReference type="GO" id="GO:0003887">
    <property type="term" value="F:DNA-directed DNA polymerase activity"/>
    <property type="evidence" value="ECO:0007669"/>
    <property type="project" value="UniProtKB-UniRule"/>
</dbReference>
<dbReference type="SMART" id="SM00480">
    <property type="entry name" value="POL3Bc"/>
    <property type="match status" value="1"/>
</dbReference>
<reference evidence="13 14" key="1">
    <citation type="journal article" date="2016" name="Nat. Commun.">
        <title>Thousands of microbial genomes shed light on interconnected biogeochemical processes in an aquifer system.</title>
        <authorList>
            <person name="Anantharaman K."/>
            <person name="Brown C.T."/>
            <person name="Hug L.A."/>
            <person name="Sharon I."/>
            <person name="Castelle C.J."/>
            <person name="Probst A.J."/>
            <person name="Thomas B.C."/>
            <person name="Singh A."/>
            <person name="Wilkins M.J."/>
            <person name="Karaoz U."/>
            <person name="Brodie E.L."/>
            <person name="Williams K.H."/>
            <person name="Hubbard S.S."/>
            <person name="Banfield J.F."/>
        </authorList>
    </citation>
    <scope>NUCLEOTIDE SEQUENCE [LARGE SCALE GENOMIC DNA]</scope>
</reference>
<evidence type="ECO:0000256" key="8">
    <source>
        <dbReference type="ARBA" id="ARBA00023125"/>
    </source>
</evidence>
<dbReference type="GO" id="GO:0006271">
    <property type="term" value="P:DNA strand elongation involved in DNA replication"/>
    <property type="evidence" value="ECO:0007669"/>
    <property type="project" value="TreeGrafter"/>
</dbReference>
<dbReference type="NCBIfam" id="TIGR00663">
    <property type="entry name" value="dnan"/>
    <property type="match status" value="1"/>
</dbReference>
<comment type="subunit">
    <text evidence="9">Forms a ring-shaped head-to-tail homodimer around DNA.</text>
</comment>
<keyword evidence="8" id="KW-0238">DNA-binding</keyword>
<dbReference type="GO" id="GO:0003677">
    <property type="term" value="F:DNA binding"/>
    <property type="evidence" value="ECO:0007669"/>
    <property type="project" value="UniProtKB-UniRule"/>
</dbReference>
<dbReference type="PIRSF" id="PIRSF000804">
    <property type="entry name" value="DNA_pol_III_b"/>
    <property type="match status" value="1"/>
</dbReference>
<dbReference type="Pfam" id="PF00712">
    <property type="entry name" value="DNA_pol3_beta"/>
    <property type="match status" value="1"/>
</dbReference>
<dbReference type="InterPro" id="IPR046938">
    <property type="entry name" value="DNA_clamp_sf"/>
</dbReference>
<dbReference type="EMBL" id="MFGO01000013">
    <property type="protein sequence ID" value="OGF41136.1"/>
    <property type="molecule type" value="Genomic_DNA"/>
</dbReference>
<dbReference type="InterPro" id="IPR022635">
    <property type="entry name" value="DNA_polIII_beta_C"/>
</dbReference>
<dbReference type="InterPro" id="IPR001001">
    <property type="entry name" value="DNA_polIII_beta"/>
</dbReference>
<keyword evidence="4 9" id="KW-0808">Transferase</keyword>
<dbReference type="Proteomes" id="UP000177579">
    <property type="component" value="Unassembled WGS sequence"/>
</dbReference>
<dbReference type="GO" id="GO:0005737">
    <property type="term" value="C:cytoplasm"/>
    <property type="evidence" value="ECO:0007669"/>
    <property type="project" value="UniProtKB-SubCell"/>
</dbReference>
<dbReference type="Gene3D" id="3.10.150.10">
    <property type="entry name" value="DNA Polymerase III, subunit A, domain 2"/>
    <property type="match status" value="1"/>
</dbReference>
<protein>
    <recommendedName>
        <fullName evidence="9">Beta sliding clamp</fullName>
    </recommendedName>
</protein>
<dbReference type="GO" id="GO:0009360">
    <property type="term" value="C:DNA polymerase III complex"/>
    <property type="evidence" value="ECO:0007669"/>
    <property type="project" value="InterPro"/>
</dbReference>
<sequence>MKISILQENLKNGLFTVAHIASKNVNLPILNNIMIEASNGNIKLVSTNLEVGITSLVRGKIEKEGGFTVESKVFFDFISLLPNQKVDIELKDNKLLIQSGDYKTTIKGQSTEDFPLIPIINDNDFFEANLEDFRKALTQVVFAVSTSESRIELSGVLFQFLNNKLIMAATDSFRLAEKEIIIKTKKQEDKNIIIPAKTLQELIRILSSVKLENLEESNKIKFFVSDNQIMFKIGNTEMMSRLIEGQYPDYKQIIPNGTETTVIVDRNELIRAIKAASIFSKAGINDVNLDFPLGKNKMVISSTSSQMGDNITNLDAQVSGKDNGVTVNFRYLIDGLNNINSENIKLEIINNNTPCILKAENDYTYFYIIMPIKK</sequence>
<feature type="domain" description="DNA polymerase III beta sliding clamp C-terminal" evidence="12">
    <location>
        <begin position="251"/>
        <end position="372"/>
    </location>
</feature>
<dbReference type="InterPro" id="IPR022637">
    <property type="entry name" value="DNA_polIII_beta_cen"/>
</dbReference>
<evidence type="ECO:0000256" key="6">
    <source>
        <dbReference type="ARBA" id="ARBA00022705"/>
    </source>
</evidence>
<dbReference type="Pfam" id="PF02768">
    <property type="entry name" value="DNA_pol3_beta_3"/>
    <property type="match status" value="1"/>
</dbReference>
<organism evidence="13 14">
    <name type="scientific">Candidatus Falkowbacteria bacterium RIFOXYD2_FULL_34_120</name>
    <dbReference type="NCBI Taxonomy" id="1798007"/>
    <lineage>
        <taxon>Bacteria</taxon>
        <taxon>Candidatus Falkowiibacteriota</taxon>
    </lineage>
</organism>
<keyword evidence="6 9" id="KW-0235">DNA replication</keyword>
<dbReference type="Pfam" id="PF02767">
    <property type="entry name" value="DNA_pol3_beta_2"/>
    <property type="match status" value="1"/>
</dbReference>
<keyword evidence="7 9" id="KW-0239">DNA-directed DNA polymerase</keyword>
<dbReference type="PANTHER" id="PTHR30478:SF0">
    <property type="entry name" value="BETA SLIDING CLAMP"/>
    <property type="match status" value="1"/>
</dbReference>
<comment type="function">
    <text evidence="9">Confers DNA tethering and processivity to DNA polymerases and other proteins. Acts as a clamp, forming a ring around DNA (a reaction catalyzed by the clamp-loading complex) which diffuses in an ATP-independent manner freely and bidirectionally along dsDNA. Initially characterized for its ability to contact the catalytic subunit of DNA polymerase III (Pol III), a complex, multichain enzyme responsible for most of the replicative synthesis in bacteria; Pol III exhibits 3'-5' exonuclease proofreading activity. The beta chain is required for initiation of replication as well as for processivity of DNA replication.</text>
</comment>
<keyword evidence="3 9" id="KW-0963">Cytoplasm</keyword>
<feature type="domain" description="DNA polymerase III beta sliding clamp N-terminal" evidence="10">
    <location>
        <begin position="1"/>
        <end position="118"/>
    </location>
</feature>
<proteinExistence type="inferred from homology"/>
<comment type="similarity">
    <text evidence="2 9">Belongs to the beta sliding clamp family.</text>
</comment>
<evidence type="ECO:0000256" key="5">
    <source>
        <dbReference type="ARBA" id="ARBA00022695"/>
    </source>
</evidence>
<evidence type="ECO:0000256" key="4">
    <source>
        <dbReference type="ARBA" id="ARBA00022679"/>
    </source>
</evidence>
<dbReference type="PANTHER" id="PTHR30478">
    <property type="entry name" value="DNA POLYMERASE III SUBUNIT BETA"/>
    <property type="match status" value="1"/>
</dbReference>
<keyword evidence="5 9" id="KW-0548">Nucleotidyltransferase</keyword>
<comment type="subcellular location">
    <subcellularLocation>
        <location evidence="1 9">Cytoplasm</location>
    </subcellularLocation>
</comment>
<evidence type="ECO:0000313" key="13">
    <source>
        <dbReference type="EMBL" id="OGF41136.1"/>
    </source>
</evidence>
<comment type="caution">
    <text evidence="13">The sequence shown here is derived from an EMBL/GenBank/DDBJ whole genome shotgun (WGS) entry which is preliminary data.</text>
</comment>
<evidence type="ECO:0000313" key="14">
    <source>
        <dbReference type="Proteomes" id="UP000177579"/>
    </source>
</evidence>
<dbReference type="InterPro" id="IPR022634">
    <property type="entry name" value="DNA_polIII_beta_N"/>
</dbReference>
<feature type="domain" description="DNA polymerase III beta sliding clamp central" evidence="11">
    <location>
        <begin position="131"/>
        <end position="249"/>
    </location>
</feature>
<evidence type="ECO:0000256" key="7">
    <source>
        <dbReference type="ARBA" id="ARBA00022932"/>
    </source>
</evidence>
<evidence type="ECO:0000259" key="12">
    <source>
        <dbReference type="Pfam" id="PF02768"/>
    </source>
</evidence>